<evidence type="ECO:0000313" key="1">
    <source>
        <dbReference type="EMBL" id="KAH3847057.1"/>
    </source>
</evidence>
<reference evidence="1" key="2">
    <citation type="submission" date="2020-11" db="EMBL/GenBank/DDBJ databases">
        <authorList>
            <person name="McCartney M.A."/>
            <person name="Auch B."/>
            <person name="Kono T."/>
            <person name="Mallez S."/>
            <person name="Becker A."/>
            <person name="Gohl D.M."/>
            <person name="Silverstein K.A.T."/>
            <person name="Koren S."/>
            <person name="Bechman K.B."/>
            <person name="Herman A."/>
            <person name="Abrahante J.E."/>
            <person name="Garbe J."/>
        </authorList>
    </citation>
    <scope>NUCLEOTIDE SEQUENCE</scope>
    <source>
        <strain evidence="1">Duluth1</strain>
        <tissue evidence="1">Whole animal</tissue>
    </source>
</reference>
<proteinExistence type="predicted"/>
<sequence length="51" mass="5976">MDSIDEALSLLNKKIEETFQIHADYEERIFIEEVRWGTKTLASSDAHDSEY</sequence>
<comment type="caution">
    <text evidence="1">The sequence shown here is derived from an EMBL/GenBank/DDBJ whole genome shotgun (WGS) entry which is preliminary data.</text>
</comment>
<keyword evidence="2" id="KW-1185">Reference proteome</keyword>
<dbReference type="Proteomes" id="UP000828390">
    <property type="component" value="Unassembled WGS sequence"/>
</dbReference>
<accession>A0A9D4KVU1</accession>
<dbReference type="AlphaFoldDB" id="A0A9D4KVU1"/>
<evidence type="ECO:0000313" key="2">
    <source>
        <dbReference type="Proteomes" id="UP000828390"/>
    </source>
</evidence>
<reference evidence="1" key="1">
    <citation type="journal article" date="2019" name="bioRxiv">
        <title>The Genome of the Zebra Mussel, Dreissena polymorpha: A Resource for Invasive Species Research.</title>
        <authorList>
            <person name="McCartney M.A."/>
            <person name="Auch B."/>
            <person name="Kono T."/>
            <person name="Mallez S."/>
            <person name="Zhang Y."/>
            <person name="Obille A."/>
            <person name="Becker A."/>
            <person name="Abrahante J.E."/>
            <person name="Garbe J."/>
            <person name="Badalamenti J.P."/>
            <person name="Herman A."/>
            <person name="Mangelson H."/>
            <person name="Liachko I."/>
            <person name="Sullivan S."/>
            <person name="Sone E.D."/>
            <person name="Koren S."/>
            <person name="Silverstein K.A.T."/>
            <person name="Beckman K.B."/>
            <person name="Gohl D.M."/>
        </authorList>
    </citation>
    <scope>NUCLEOTIDE SEQUENCE</scope>
    <source>
        <strain evidence="1">Duluth1</strain>
        <tissue evidence="1">Whole animal</tissue>
    </source>
</reference>
<organism evidence="1 2">
    <name type="scientific">Dreissena polymorpha</name>
    <name type="common">Zebra mussel</name>
    <name type="synonym">Mytilus polymorpha</name>
    <dbReference type="NCBI Taxonomy" id="45954"/>
    <lineage>
        <taxon>Eukaryota</taxon>
        <taxon>Metazoa</taxon>
        <taxon>Spiralia</taxon>
        <taxon>Lophotrochozoa</taxon>
        <taxon>Mollusca</taxon>
        <taxon>Bivalvia</taxon>
        <taxon>Autobranchia</taxon>
        <taxon>Heteroconchia</taxon>
        <taxon>Euheterodonta</taxon>
        <taxon>Imparidentia</taxon>
        <taxon>Neoheterodontei</taxon>
        <taxon>Myida</taxon>
        <taxon>Dreissenoidea</taxon>
        <taxon>Dreissenidae</taxon>
        <taxon>Dreissena</taxon>
    </lineage>
</organism>
<gene>
    <name evidence="1" type="ORF">DPMN_089369</name>
</gene>
<name>A0A9D4KVU1_DREPO</name>
<protein>
    <submittedName>
        <fullName evidence="1">Uncharacterized protein</fullName>
    </submittedName>
</protein>
<dbReference type="EMBL" id="JAIWYP010000003">
    <property type="protein sequence ID" value="KAH3847057.1"/>
    <property type="molecule type" value="Genomic_DNA"/>
</dbReference>